<evidence type="ECO:0000313" key="1">
    <source>
        <dbReference type="EMBL" id="QTE30053.1"/>
    </source>
</evidence>
<dbReference type="Proteomes" id="UP000663937">
    <property type="component" value="Chromosome"/>
</dbReference>
<dbReference type="AlphaFoldDB" id="A0A8A4ZGH8"/>
<name>A0A8A4ZGH8_9MICO</name>
<dbReference type="KEGG" id="psic:J4E96_03240"/>
<dbReference type="EMBL" id="CP071868">
    <property type="protein sequence ID" value="QTE30053.1"/>
    <property type="molecule type" value="Genomic_DNA"/>
</dbReference>
<evidence type="ECO:0000313" key="2">
    <source>
        <dbReference type="Proteomes" id="UP000663937"/>
    </source>
</evidence>
<reference evidence="1" key="1">
    <citation type="submission" date="2021-03" db="EMBL/GenBank/DDBJ databases">
        <title>Pengzhenrongella sicca gen. nov., sp. nov., a new member of suborder Micrococcineae isolated from High-Arctic tundra soil.</title>
        <authorList>
            <person name="Peng F."/>
        </authorList>
    </citation>
    <scope>NUCLEOTIDE SEQUENCE</scope>
    <source>
        <strain evidence="1">LRZ-2</strain>
    </source>
</reference>
<accession>A0A8A4ZGH8</accession>
<protein>
    <submittedName>
        <fullName evidence="1">Uncharacterized protein</fullName>
    </submittedName>
</protein>
<organism evidence="1 2">
    <name type="scientific">Pengzhenrongella sicca</name>
    <dbReference type="NCBI Taxonomy" id="2819238"/>
    <lineage>
        <taxon>Bacteria</taxon>
        <taxon>Bacillati</taxon>
        <taxon>Actinomycetota</taxon>
        <taxon>Actinomycetes</taxon>
        <taxon>Micrococcales</taxon>
        <taxon>Pengzhenrongella</taxon>
    </lineage>
</organism>
<sequence>MIAADRHLGRSHNRAVKEQLIDAVGSAVPRALQEDTNLGRTLKKRAGDVLAIFDRADETHRGQRLHSKLSAQSLGAFGR</sequence>
<keyword evidence="2" id="KW-1185">Reference proteome</keyword>
<dbReference type="RefSeq" id="WP_227425859.1">
    <property type="nucleotide sequence ID" value="NZ_CP071868.1"/>
</dbReference>
<gene>
    <name evidence="1" type="ORF">J4E96_03240</name>
</gene>
<proteinExistence type="predicted"/>